<dbReference type="EMBL" id="JAPWTJ010000283">
    <property type="protein sequence ID" value="KAJ8980154.1"/>
    <property type="molecule type" value="Genomic_DNA"/>
</dbReference>
<proteinExistence type="predicted"/>
<organism evidence="2 3">
    <name type="scientific">Molorchus minor</name>
    <dbReference type="NCBI Taxonomy" id="1323400"/>
    <lineage>
        <taxon>Eukaryota</taxon>
        <taxon>Metazoa</taxon>
        <taxon>Ecdysozoa</taxon>
        <taxon>Arthropoda</taxon>
        <taxon>Hexapoda</taxon>
        <taxon>Insecta</taxon>
        <taxon>Pterygota</taxon>
        <taxon>Neoptera</taxon>
        <taxon>Endopterygota</taxon>
        <taxon>Coleoptera</taxon>
        <taxon>Polyphaga</taxon>
        <taxon>Cucujiformia</taxon>
        <taxon>Chrysomeloidea</taxon>
        <taxon>Cerambycidae</taxon>
        <taxon>Lamiinae</taxon>
        <taxon>Monochamini</taxon>
        <taxon>Molorchus</taxon>
    </lineage>
</organism>
<feature type="compositionally biased region" description="Low complexity" evidence="1">
    <location>
        <begin position="77"/>
        <end position="90"/>
    </location>
</feature>
<evidence type="ECO:0000256" key="1">
    <source>
        <dbReference type="SAM" id="MobiDB-lite"/>
    </source>
</evidence>
<evidence type="ECO:0000313" key="3">
    <source>
        <dbReference type="Proteomes" id="UP001162164"/>
    </source>
</evidence>
<gene>
    <name evidence="2" type="ORF">NQ317_014649</name>
</gene>
<sequence>MSYIITHNHHILRFSQDLLQRIIETMSFSDKVANFLEAPTDELDLINMDDVELIAGDVLERVRSQPNSPLASREASPIRFRSSISSTSTPSPTPSDKLEDSDRSDEEYIDTVENPESKGYIPNNISNQESLPNGHIQHTQSQHISRSRTKSQTSVDVSQEISRLFKI</sequence>
<protein>
    <submittedName>
        <fullName evidence="2">Uncharacterized protein</fullName>
    </submittedName>
</protein>
<accession>A0ABQ9JRF9</accession>
<comment type="caution">
    <text evidence="2">The sequence shown here is derived from an EMBL/GenBank/DDBJ whole genome shotgun (WGS) entry which is preliminary data.</text>
</comment>
<reference evidence="2" key="1">
    <citation type="journal article" date="2023" name="Insect Mol. Biol.">
        <title>Genome sequencing provides insights into the evolution of gene families encoding plant cell wall-degrading enzymes in longhorned beetles.</title>
        <authorList>
            <person name="Shin N.R."/>
            <person name="Okamura Y."/>
            <person name="Kirsch R."/>
            <person name="Pauchet Y."/>
        </authorList>
    </citation>
    <scope>NUCLEOTIDE SEQUENCE</scope>
    <source>
        <strain evidence="2">MMC_N1</strain>
    </source>
</reference>
<dbReference type="Proteomes" id="UP001162164">
    <property type="component" value="Unassembled WGS sequence"/>
</dbReference>
<keyword evidence="3" id="KW-1185">Reference proteome</keyword>
<feature type="compositionally biased region" description="Polar residues" evidence="1">
    <location>
        <begin position="123"/>
        <end position="158"/>
    </location>
</feature>
<feature type="region of interest" description="Disordered" evidence="1">
    <location>
        <begin position="64"/>
        <end position="158"/>
    </location>
</feature>
<name>A0ABQ9JRF9_9CUCU</name>
<evidence type="ECO:0000313" key="2">
    <source>
        <dbReference type="EMBL" id="KAJ8980154.1"/>
    </source>
</evidence>